<dbReference type="AlphaFoldDB" id="A0A9X4RKZ3"/>
<protein>
    <submittedName>
        <fullName evidence="1">Uncharacterized protein</fullName>
    </submittedName>
</protein>
<evidence type="ECO:0000313" key="2">
    <source>
        <dbReference type="Proteomes" id="UP001154240"/>
    </source>
</evidence>
<reference evidence="1" key="1">
    <citation type="journal article" date="2022" name="bioRxiv">
        <title>Thiovibrio frasassiensisgen. nov., sp. nov., an autotrophic, elemental sulfur disproportionating bacterium isolated from sulfidic karst sediment, and proposal of Thiovibrionaceae fam. nov.</title>
        <authorList>
            <person name="Aronson H."/>
            <person name="Thomas C."/>
            <person name="Bhattacharyya M."/>
            <person name="Eckstein S."/>
            <person name="Jensen S."/>
            <person name="Barco R."/>
            <person name="Macalady J."/>
            <person name="Amend J."/>
        </authorList>
    </citation>
    <scope>NUCLEOTIDE SEQUENCE</scope>
    <source>
        <strain evidence="1">RS19-109</strain>
    </source>
</reference>
<comment type="caution">
    <text evidence="1">The sequence shown here is derived from an EMBL/GenBank/DDBJ whole genome shotgun (WGS) entry which is preliminary data.</text>
</comment>
<reference evidence="1" key="2">
    <citation type="submission" date="2022-10" db="EMBL/GenBank/DDBJ databases">
        <authorList>
            <person name="Aronson H.S."/>
        </authorList>
    </citation>
    <scope>NUCLEOTIDE SEQUENCE</scope>
    <source>
        <strain evidence="1">RS19-109</strain>
    </source>
</reference>
<dbReference type="RefSeq" id="WP_307632031.1">
    <property type="nucleotide sequence ID" value="NZ_JAPHEH010000001.1"/>
</dbReference>
<dbReference type="Proteomes" id="UP001154240">
    <property type="component" value="Unassembled WGS sequence"/>
</dbReference>
<accession>A0A9X4RKZ3</accession>
<dbReference type="EMBL" id="JAPHEH010000001">
    <property type="protein sequence ID" value="MDG4475055.1"/>
    <property type="molecule type" value="Genomic_DNA"/>
</dbReference>
<name>A0A9X4RKZ3_9BACT</name>
<sequence length="180" mass="19734">MMATQPCFSLHEFYGGTIRERLGIAQGLYPDLARELVAKEAFGCQLAQALISQKELTRVMADLDLGGLCGVCGAKPGGGCCSSFMAGENDVVQLLLNLLAGVAVRVFREDAECCFLGELGCPLLFKPMFCLNYNCQQIIRGAGPVRMRHLEQSVGRLLQQQYGLEQLLLEFLRQRGTLRG</sequence>
<evidence type="ECO:0000313" key="1">
    <source>
        <dbReference type="EMBL" id="MDG4475055.1"/>
    </source>
</evidence>
<keyword evidence="2" id="KW-1185">Reference proteome</keyword>
<proteinExistence type="predicted"/>
<gene>
    <name evidence="1" type="ORF">OLX77_02630</name>
</gene>
<organism evidence="1 2">
    <name type="scientific">Thiovibrio frasassiensis</name>
    <dbReference type="NCBI Taxonomy" id="2984131"/>
    <lineage>
        <taxon>Bacteria</taxon>
        <taxon>Pseudomonadati</taxon>
        <taxon>Thermodesulfobacteriota</taxon>
        <taxon>Desulfobulbia</taxon>
        <taxon>Desulfobulbales</taxon>
        <taxon>Thiovibrionaceae</taxon>
        <taxon>Thiovibrio</taxon>
    </lineage>
</organism>